<proteinExistence type="predicted"/>
<evidence type="ECO:0000259" key="1">
    <source>
        <dbReference type="Pfam" id="PF04738"/>
    </source>
</evidence>
<dbReference type="Proteomes" id="UP001264980">
    <property type="component" value="Unassembled WGS sequence"/>
</dbReference>
<dbReference type="Pfam" id="PF14028">
    <property type="entry name" value="Lant_dehydr_C"/>
    <property type="match status" value="1"/>
</dbReference>
<comment type="caution">
    <text evidence="3">The sequence shown here is derived from an EMBL/GenBank/DDBJ whole genome shotgun (WGS) entry which is preliminary data.</text>
</comment>
<protein>
    <submittedName>
        <fullName evidence="3">Thiopeptide-type bacteriocin biosynthesis protein</fullName>
    </submittedName>
</protein>
<sequence length="1022" mass="115047">MNKLEPQDFVVFRRPLLPYSTLRTLNSRLKKRPDSLKELLCQVYKRPILREALYLASPSLYDSLVKMENMGEAWPVDQKVMLSLYKYVARAASRCTPFGLFAGYFVAELSDHTKIEFSGRIKKHTSLDAQVLHQLAGQVGSKHTEGIWRVNSSLYRNGEYLRFTERGPTGHGTFEFSLKEAQNDQYLATALQAARSGAKVSTIIQALRRQGLPDGHASEYVAHLCAEQILTGVTEPSVSLSAFQNVLKEASRTEPKLVKVFRETAALARGKKDDPARFASLEASLTGAGITGRNPVQIDMEFETNMSTVSRETVAGIVTDLGKLLRTTQNRKPDALKSFAARFYQRYGDKQVPLLQALDPALGIGYGQMESSYFGHVPIASQSKQSRTTAPSAIERIKLIDRAYHNARHFKRKFYLLTDEDLKLIQPENPPRIAEGISALGNVFCSGERAFDWGDYFFDLHGFSGPGSVGFLSRFADADTSLADRLKAVKAKEAAQYPGAIVAEVNFVPAGRDANVARRPSLGDYNINLLCGPAQSGTAIAASDLMVGVRAGQVIVSSATLQKRIIPRLSTAYNPRLGPAAYQFLADVAASENALTAPWDWGHLSDSPFLPRIQYRGIVLRKACWNLGPSSMPEKTLSDQELVRWWQGLEKELEIPRFVLIGTGDQLLSIDGHSAPAVRVCLNKLCKDKHLCIHEPLHSVKYGLLHAGRKMHLNEMVIPIFNHVEPKPVEPLVTTHEQASKRWLSAQDGWTYLKIYASEETCERLLVGKLFDFCLTLQQTNRIKGWFFLRFKDPDPHIRLRLFTGPGKQQGERFAISLTKKLKDEIESCLVFRLQSELYERELERYLSVRYEDIESIFCSDSSAIASSLALLQLNGQQAERWLVAMIACDGLLTAFGKYGPAMKIQTLQAAGNVLEKKDLITLDQQFRQQREHIAATMRIDSNFLAEIRQQLNERNAKIMHTLARNPISDHQIQQKLIFDLMHLCCNRLFISDQRRQEHAIYHFLKKFYDYQLKSKKSSAKI</sequence>
<keyword evidence="4" id="KW-1185">Reference proteome</keyword>
<evidence type="ECO:0000259" key="2">
    <source>
        <dbReference type="Pfam" id="PF14028"/>
    </source>
</evidence>
<feature type="domain" description="Lantibiotic dehydratase N-terminal" evidence="1">
    <location>
        <begin position="46"/>
        <end position="675"/>
    </location>
</feature>
<feature type="domain" description="Thiopeptide-type bacteriocin biosynthesis" evidence="2">
    <location>
        <begin position="750"/>
        <end position="1009"/>
    </location>
</feature>
<dbReference type="RefSeq" id="WP_309993406.1">
    <property type="nucleotide sequence ID" value="NZ_JAVDTI010000011.1"/>
</dbReference>
<evidence type="ECO:0000313" key="4">
    <source>
        <dbReference type="Proteomes" id="UP001264980"/>
    </source>
</evidence>
<dbReference type="NCBIfam" id="TIGR03891">
    <property type="entry name" value="thiopep_ocin"/>
    <property type="match status" value="1"/>
</dbReference>
<dbReference type="EMBL" id="JAVDTI010000011">
    <property type="protein sequence ID" value="MDR6809656.1"/>
    <property type="molecule type" value="Genomic_DNA"/>
</dbReference>
<dbReference type="InterPro" id="IPR006827">
    <property type="entry name" value="Lant_deHydtase_N"/>
</dbReference>
<name>A0ABU1R8D5_9BACT</name>
<dbReference type="Pfam" id="PF04738">
    <property type="entry name" value="Lant_dehydr_N"/>
    <property type="match status" value="1"/>
</dbReference>
<dbReference type="InterPro" id="IPR023809">
    <property type="entry name" value="Thiopep_bacteriocin_synth_dom"/>
</dbReference>
<evidence type="ECO:0000313" key="3">
    <source>
        <dbReference type="EMBL" id="MDR6809656.1"/>
    </source>
</evidence>
<reference evidence="3 4" key="1">
    <citation type="submission" date="2023-07" db="EMBL/GenBank/DDBJ databases">
        <title>Sorghum-associated microbial communities from plants grown in Nebraska, USA.</title>
        <authorList>
            <person name="Schachtman D."/>
        </authorList>
    </citation>
    <scope>NUCLEOTIDE SEQUENCE [LARGE SCALE GENOMIC DNA]</scope>
    <source>
        <strain evidence="3 4">BE57</strain>
    </source>
</reference>
<gene>
    <name evidence="3" type="ORF">J2W84_006732</name>
</gene>
<accession>A0ABU1R8D5</accession>
<organism evidence="3 4">
    <name type="scientific">Dyadobacter fermentans</name>
    <dbReference type="NCBI Taxonomy" id="94254"/>
    <lineage>
        <taxon>Bacteria</taxon>
        <taxon>Pseudomonadati</taxon>
        <taxon>Bacteroidota</taxon>
        <taxon>Cytophagia</taxon>
        <taxon>Cytophagales</taxon>
        <taxon>Spirosomataceae</taxon>
        <taxon>Dyadobacter</taxon>
    </lineage>
</organism>